<accession>A0A5A8EZQ6</accession>
<feature type="domain" description="Thioredoxin-like fold" evidence="2">
    <location>
        <begin position="120"/>
        <end position="276"/>
    </location>
</feature>
<evidence type="ECO:0000313" key="3">
    <source>
        <dbReference type="EMBL" id="KAA0257160.1"/>
    </source>
</evidence>
<feature type="signal peptide" evidence="1">
    <location>
        <begin position="1"/>
        <end position="18"/>
    </location>
</feature>
<dbReference type="SUPFAM" id="SSF52833">
    <property type="entry name" value="Thioredoxin-like"/>
    <property type="match status" value="1"/>
</dbReference>
<organism evidence="3 4">
    <name type="scientific">Deferribacter autotrophicus</name>
    <dbReference type="NCBI Taxonomy" id="500465"/>
    <lineage>
        <taxon>Bacteria</taxon>
        <taxon>Pseudomonadati</taxon>
        <taxon>Deferribacterota</taxon>
        <taxon>Deferribacteres</taxon>
        <taxon>Deferribacterales</taxon>
        <taxon>Deferribacteraceae</taxon>
        <taxon>Deferribacter</taxon>
    </lineage>
</organism>
<evidence type="ECO:0000259" key="2">
    <source>
        <dbReference type="Pfam" id="PF13462"/>
    </source>
</evidence>
<gene>
    <name evidence="3" type="ORF">FHQ18_11365</name>
</gene>
<keyword evidence="4" id="KW-1185">Reference proteome</keyword>
<dbReference type="Proteomes" id="UP000322876">
    <property type="component" value="Unassembled WGS sequence"/>
</dbReference>
<evidence type="ECO:0000256" key="1">
    <source>
        <dbReference type="SAM" id="SignalP"/>
    </source>
</evidence>
<dbReference type="EMBL" id="VFJB01000009">
    <property type="protein sequence ID" value="KAA0257160.1"/>
    <property type="molecule type" value="Genomic_DNA"/>
</dbReference>
<dbReference type="InterPro" id="IPR051470">
    <property type="entry name" value="Thiol:disulfide_interchange"/>
</dbReference>
<dbReference type="RefSeq" id="WP_149267302.1">
    <property type="nucleotide sequence ID" value="NZ_VFJB01000009.1"/>
</dbReference>
<dbReference type="InterPro" id="IPR036249">
    <property type="entry name" value="Thioredoxin-like_sf"/>
</dbReference>
<reference evidence="3 4" key="1">
    <citation type="submission" date="2019-06" db="EMBL/GenBank/DDBJ databases">
        <title>Genomic insights into carbon and energy metabolism of Deferribacter autotrophicus revealed new metabolic traits in the phylum Deferribacteres.</title>
        <authorList>
            <person name="Slobodkin A.I."/>
            <person name="Slobodkina G.B."/>
            <person name="Allioux M."/>
            <person name="Alain K."/>
            <person name="Jebbar M."/>
            <person name="Shadrin V."/>
            <person name="Kublanov I.V."/>
            <person name="Toshchakov S.V."/>
            <person name="Bonch-Osmolovskaya E.A."/>
        </authorList>
    </citation>
    <scope>NUCLEOTIDE SEQUENCE [LARGE SCALE GENOMIC DNA]</scope>
    <source>
        <strain evidence="3 4">SL50</strain>
    </source>
</reference>
<dbReference type="InterPro" id="IPR012336">
    <property type="entry name" value="Thioredoxin-like_fold"/>
</dbReference>
<name>A0A5A8EZQ6_9BACT</name>
<dbReference type="Pfam" id="PF13462">
    <property type="entry name" value="Thioredoxin_4"/>
    <property type="match status" value="1"/>
</dbReference>
<dbReference type="PANTHER" id="PTHR35272:SF3">
    <property type="entry name" value="THIOL:DISULFIDE INTERCHANGE PROTEIN DSBC"/>
    <property type="match status" value="1"/>
</dbReference>
<dbReference type="Gene3D" id="3.40.30.10">
    <property type="entry name" value="Glutaredoxin"/>
    <property type="match status" value="1"/>
</dbReference>
<dbReference type="OrthoDB" id="12976at2"/>
<evidence type="ECO:0000313" key="4">
    <source>
        <dbReference type="Proteomes" id="UP000322876"/>
    </source>
</evidence>
<comment type="caution">
    <text evidence="3">The sequence shown here is derived from an EMBL/GenBank/DDBJ whole genome shotgun (WGS) entry which is preliminary data.</text>
</comment>
<proteinExistence type="predicted"/>
<keyword evidence="1" id="KW-0732">Signal</keyword>
<protein>
    <recommendedName>
        <fullName evidence="2">Thioredoxin-like fold domain-containing protein</fullName>
    </recommendedName>
</protein>
<dbReference type="AlphaFoldDB" id="A0A5A8EZQ6"/>
<feature type="chain" id="PRO_5022715018" description="Thioredoxin-like fold domain-containing protein" evidence="1">
    <location>
        <begin position="19"/>
        <end position="278"/>
    </location>
</feature>
<dbReference type="PANTHER" id="PTHR35272">
    <property type="entry name" value="THIOL:DISULFIDE INTERCHANGE PROTEIN DSBC-RELATED"/>
    <property type="match status" value="1"/>
</dbReference>
<sequence length="278" mass="31892">MRKIFYALLIVISIVSFAAANLKEDIASNIKNNLIRQGAKNPKVKVTILEKIKDTNIYFVKIIATGDNIKRPINAFLLSDGKYLYPDAINLISGEKMLETLKSKYNIVKFTKKDLKNFTLIEGNKDAKNTIVMITDFECPFCKKAHFLIKELLKNKSKKNYAFYILHYPLKNMHKKAELFSKILIAGAKFGLDFRDELYNFNNKSLSDKKILEIFANKTKDPKKFKKIALSKETSEQIKRNIEKGNSLGVKGTPVIIINGKRIDGFNQELIKKYINEI</sequence>